<keyword evidence="2" id="KW-0547">Nucleotide-binding</keyword>
<feature type="region of interest" description="Disordered" evidence="4">
    <location>
        <begin position="1"/>
        <end position="23"/>
    </location>
</feature>
<dbReference type="EMBL" id="LUCH01010753">
    <property type="protein sequence ID" value="KAF5395708.1"/>
    <property type="molecule type" value="Genomic_DNA"/>
</dbReference>
<keyword evidence="2" id="KW-0116">cAMP-binding</keyword>
<organism evidence="5 6">
    <name type="scientific">Paragonimus heterotremus</name>
    <dbReference type="NCBI Taxonomy" id="100268"/>
    <lineage>
        <taxon>Eukaryota</taxon>
        <taxon>Metazoa</taxon>
        <taxon>Spiralia</taxon>
        <taxon>Lophotrochozoa</taxon>
        <taxon>Platyhelminthes</taxon>
        <taxon>Trematoda</taxon>
        <taxon>Digenea</taxon>
        <taxon>Plagiorchiida</taxon>
        <taxon>Troglotremata</taxon>
        <taxon>Troglotrematidae</taxon>
        <taxon>Paragonimus</taxon>
    </lineage>
</organism>
<keyword evidence="3" id="KW-0114">cAMP</keyword>
<dbReference type="GO" id="GO:0005829">
    <property type="term" value="C:cytosol"/>
    <property type="evidence" value="ECO:0007669"/>
    <property type="project" value="TreeGrafter"/>
</dbReference>
<proteinExistence type="inferred from homology"/>
<dbReference type="OrthoDB" id="417078at2759"/>
<evidence type="ECO:0000256" key="3">
    <source>
        <dbReference type="ARBA" id="ARBA00023149"/>
    </source>
</evidence>
<feature type="region of interest" description="Disordered" evidence="4">
    <location>
        <begin position="108"/>
        <end position="147"/>
    </location>
</feature>
<keyword evidence="6" id="KW-1185">Reference proteome</keyword>
<dbReference type="InterPro" id="IPR050503">
    <property type="entry name" value="cAMP-dep_PK_reg_su-like"/>
</dbReference>
<comment type="caution">
    <text evidence="5">The sequence shown here is derived from an EMBL/GenBank/DDBJ whole genome shotgun (WGS) entry which is preliminary data.</text>
</comment>
<evidence type="ECO:0000256" key="2">
    <source>
        <dbReference type="ARBA" id="ARBA00022566"/>
    </source>
</evidence>
<dbReference type="PANTHER" id="PTHR11635:SF152">
    <property type="entry name" value="CAMP-DEPENDENT PROTEIN KINASE TYPE I REGULATORY SUBUNIT-RELATED"/>
    <property type="match status" value="1"/>
</dbReference>
<feature type="non-terminal residue" evidence="5">
    <location>
        <position position="193"/>
    </location>
</feature>
<name>A0A8J4WDM8_9TREM</name>
<gene>
    <name evidence="5" type="ORF">PHET_11641</name>
</gene>
<dbReference type="GO" id="GO:0030552">
    <property type="term" value="F:cAMP binding"/>
    <property type="evidence" value="ECO:0007669"/>
    <property type="project" value="UniProtKB-KW"/>
</dbReference>
<evidence type="ECO:0000313" key="6">
    <source>
        <dbReference type="Proteomes" id="UP000748531"/>
    </source>
</evidence>
<dbReference type="PANTHER" id="PTHR11635">
    <property type="entry name" value="CAMP-DEPENDENT PROTEIN KINASE REGULATORY CHAIN"/>
    <property type="match status" value="1"/>
</dbReference>
<protein>
    <submittedName>
        <fullName evidence="5">Uncharacterized protein</fullName>
    </submittedName>
</protein>
<dbReference type="GO" id="GO:0005952">
    <property type="term" value="C:cAMP-dependent protein kinase complex"/>
    <property type="evidence" value="ECO:0007669"/>
    <property type="project" value="InterPro"/>
</dbReference>
<dbReference type="GO" id="GO:0004862">
    <property type="term" value="F:cAMP-dependent protein kinase inhibitor activity"/>
    <property type="evidence" value="ECO:0007669"/>
    <property type="project" value="TreeGrafter"/>
</dbReference>
<dbReference type="Proteomes" id="UP000748531">
    <property type="component" value="Unassembled WGS sequence"/>
</dbReference>
<dbReference type="AlphaFoldDB" id="A0A8J4WDM8"/>
<dbReference type="GO" id="GO:0034236">
    <property type="term" value="F:protein kinase A catalytic subunit binding"/>
    <property type="evidence" value="ECO:0007669"/>
    <property type="project" value="TreeGrafter"/>
</dbReference>
<evidence type="ECO:0000256" key="1">
    <source>
        <dbReference type="ARBA" id="ARBA00005753"/>
    </source>
</evidence>
<reference evidence="5" key="1">
    <citation type="submission" date="2019-05" db="EMBL/GenBank/DDBJ databases">
        <title>Annotation for the trematode Paragonimus heterotremus.</title>
        <authorList>
            <person name="Choi Y.-J."/>
        </authorList>
    </citation>
    <scope>NUCLEOTIDE SEQUENCE</scope>
    <source>
        <strain evidence="5">LC</strain>
    </source>
</reference>
<comment type="similarity">
    <text evidence="1">Belongs to the cAMP-dependent kinase regulatory chain family.</text>
</comment>
<evidence type="ECO:0000313" key="5">
    <source>
        <dbReference type="EMBL" id="KAF5395708.1"/>
    </source>
</evidence>
<accession>A0A8J4WDM8</accession>
<evidence type="ECO:0000256" key="4">
    <source>
        <dbReference type="SAM" id="MobiDB-lite"/>
    </source>
</evidence>
<sequence>VTQSNQETLRSSPPSKSATIGTSDNNSFCLNGPSCCKTQTHGHASTSHADHCAASGSAGFTTPYFVTETQSSSEDLKTKCTCRSHKNLLEVNVTSLSGNGDVVTPRTLEDGGLEAGSNGGTTGSQTSFSPSVANGPTKRRSRRGAVSGEVYTEEDAASYVKKVVSKDYKTMSALSKAIAKNVLFSHLDETERR</sequence>
<feature type="compositionally biased region" description="Gly residues" evidence="4">
    <location>
        <begin position="113"/>
        <end position="122"/>
    </location>
</feature>